<evidence type="ECO:0000313" key="1">
    <source>
        <dbReference type="EMBL" id="GFP80934.1"/>
    </source>
</evidence>
<dbReference type="AlphaFoldDB" id="A0A830B8C2"/>
<proteinExistence type="predicted"/>
<dbReference type="InterPro" id="IPR012438">
    <property type="entry name" value="DUF1639"/>
</dbReference>
<dbReference type="PANTHER" id="PTHR33130:SF86">
    <property type="entry name" value="OS01G0132500 PROTEIN"/>
    <property type="match status" value="1"/>
</dbReference>
<comment type="caution">
    <text evidence="1">The sequence shown here is derived from an EMBL/GenBank/DDBJ whole genome shotgun (WGS) entry which is preliminary data.</text>
</comment>
<evidence type="ECO:0000313" key="2">
    <source>
        <dbReference type="Proteomes" id="UP000653305"/>
    </source>
</evidence>
<accession>A0A830B8C2</accession>
<gene>
    <name evidence="1" type="ORF">PHJA_000236700</name>
</gene>
<dbReference type="Proteomes" id="UP000653305">
    <property type="component" value="Unassembled WGS sequence"/>
</dbReference>
<organism evidence="1 2">
    <name type="scientific">Phtheirospermum japonicum</name>
    <dbReference type="NCBI Taxonomy" id="374723"/>
    <lineage>
        <taxon>Eukaryota</taxon>
        <taxon>Viridiplantae</taxon>
        <taxon>Streptophyta</taxon>
        <taxon>Embryophyta</taxon>
        <taxon>Tracheophyta</taxon>
        <taxon>Spermatophyta</taxon>
        <taxon>Magnoliopsida</taxon>
        <taxon>eudicotyledons</taxon>
        <taxon>Gunneridae</taxon>
        <taxon>Pentapetalae</taxon>
        <taxon>asterids</taxon>
        <taxon>lamiids</taxon>
        <taxon>Lamiales</taxon>
        <taxon>Orobanchaceae</taxon>
        <taxon>Orobanchaceae incertae sedis</taxon>
        <taxon>Phtheirospermum</taxon>
    </lineage>
</organism>
<dbReference type="EMBL" id="BMAC01000025">
    <property type="protein sequence ID" value="GFP80934.1"/>
    <property type="molecule type" value="Genomic_DNA"/>
</dbReference>
<name>A0A830B8C2_9LAMI</name>
<sequence>MCATTVQYLIHPKVSALAPNLHTLGGAVRFSLQKTEKMMTNEDVKLSMEDDKLIKAEGSGSNERVLRWNLRDRKSMRLSKAKQQQALTEKEDLPKLPSFSLELTADEIAEDLFAVTGKWPSRRTNKRDKNVHKQIDLIYPGGYLETITVDRYTVSRNNRKDETQSAVSNK</sequence>
<protein>
    <submittedName>
        <fullName evidence="1">Uncharacterized protein</fullName>
    </submittedName>
</protein>
<keyword evidence="2" id="KW-1185">Reference proteome</keyword>
<dbReference type="Pfam" id="PF07797">
    <property type="entry name" value="DUF1639"/>
    <property type="match status" value="1"/>
</dbReference>
<dbReference type="PANTHER" id="PTHR33130">
    <property type="entry name" value="PUTATIVE (DUF1639)-RELATED"/>
    <property type="match status" value="1"/>
</dbReference>
<dbReference type="OrthoDB" id="769821at2759"/>
<reference evidence="1" key="1">
    <citation type="submission" date="2020-07" db="EMBL/GenBank/DDBJ databases">
        <title>Ethylene signaling mediates host invasion by parasitic plants.</title>
        <authorList>
            <person name="Yoshida S."/>
        </authorList>
    </citation>
    <scope>NUCLEOTIDE SEQUENCE</scope>
    <source>
        <strain evidence="1">Okayama</strain>
    </source>
</reference>